<proteinExistence type="predicted"/>
<dbReference type="Proteomes" id="UP000006903">
    <property type="component" value="Chromosome"/>
</dbReference>
<dbReference type="KEGG" id="dka:DKAM_1129"/>
<reference evidence="1 2" key="1">
    <citation type="journal article" date="2009" name="J. Bacteriol.">
        <title>Complete genome sequence of the anaerobic, protein-degrading hyperthermophilic crenarchaeon Desulfurococcus kamchatkensis.</title>
        <authorList>
            <person name="Ravin N.V."/>
            <person name="Mardanov A.V."/>
            <person name="Beletsky A.V."/>
            <person name="Kublanov I.V."/>
            <person name="Kolganova T.V."/>
            <person name="Lebedinsky A.V."/>
            <person name="Chernyh N.A."/>
            <person name="Bonch-Osmolovskaya E.A."/>
            <person name="Skryabin K.G."/>
        </authorList>
    </citation>
    <scope>NUCLEOTIDE SEQUENCE [LARGE SCALE GENOMIC DNA]</scope>
    <source>
        <strain evidence="2">DSM 18924 / JCM 16383 / VKM B-2413 / 1221n</strain>
    </source>
</reference>
<sequence>MEREVRELLDLVEPIISFIGEYGRDEDLKDDNWRYACDVVDTLYWVLGEIDTEDFLSDTYLNLEKLKRIVARIERKTGKSFSEFKKRLKK</sequence>
<name>B8D5S4_DESA1</name>
<accession>B8D5S4</accession>
<dbReference type="HOGENOM" id="CLU_2433713_0_0_2"/>
<evidence type="ECO:0000313" key="2">
    <source>
        <dbReference type="Proteomes" id="UP000006903"/>
    </source>
</evidence>
<evidence type="ECO:0008006" key="3">
    <source>
        <dbReference type="Google" id="ProtNLM"/>
    </source>
</evidence>
<organism evidence="1 2">
    <name type="scientific">Desulfurococcus amylolyticus (strain DSM 18924 / JCM 16383 / VKM B-2413 / 1221n)</name>
    <name type="common">Desulfurococcus kamchatkensis</name>
    <dbReference type="NCBI Taxonomy" id="490899"/>
    <lineage>
        <taxon>Archaea</taxon>
        <taxon>Thermoproteota</taxon>
        <taxon>Thermoprotei</taxon>
        <taxon>Desulfurococcales</taxon>
        <taxon>Desulfurococcaceae</taxon>
        <taxon>Desulfurococcus</taxon>
    </lineage>
</organism>
<protein>
    <recommendedName>
        <fullName evidence="3">NTP pyrophosphohydrolase MazG putative catalytic core domain-containing protein</fullName>
    </recommendedName>
</protein>
<evidence type="ECO:0000313" key="1">
    <source>
        <dbReference type="EMBL" id="ACL11455.1"/>
    </source>
</evidence>
<dbReference type="AlphaFoldDB" id="B8D5S4"/>
<dbReference type="EMBL" id="CP001140">
    <property type="protein sequence ID" value="ACL11455.1"/>
    <property type="molecule type" value="Genomic_DNA"/>
</dbReference>
<gene>
    <name evidence="1" type="ordered locus">DKAM_1129</name>
</gene>